<keyword evidence="5" id="KW-1278">Translocase</keyword>
<comment type="catalytic activity">
    <reaction evidence="10">
        <text>a ubiquinone + NADH + 5 H(+)(in) = a ubiquinol + NAD(+) + 4 H(+)(out)</text>
        <dbReference type="Rhea" id="RHEA:29091"/>
        <dbReference type="Rhea" id="RHEA-COMP:9565"/>
        <dbReference type="Rhea" id="RHEA-COMP:9566"/>
        <dbReference type="ChEBI" id="CHEBI:15378"/>
        <dbReference type="ChEBI" id="CHEBI:16389"/>
        <dbReference type="ChEBI" id="CHEBI:17976"/>
        <dbReference type="ChEBI" id="CHEBI:57540"/>
        <dbReference type="ChEBI" id="CHEBI:57945"/>
        <dbReference type="EC" id="7.1.1.2"/>
    </reaction>
</comment>
<evidence type="ECO:0000256" key="1">
    <source>
        <dbReference type="ARBA" id="ARBA00004141"/>
    </source>
</evidence>
<keyword evidence="8 11" id="KW-0472">Membrane</keyword>
<dbReference type="GO" id="GO:0008137">
    <property type="term" value="F:NADH dehydrogenase (ubiquinone) activity"/>
    <property type="evidence" value="ECO:0007669"/>
    <property type="project" value="UniProtKB-EC"/>
</dbReference>
<feature type="transmembrane region" description="Helical" evidence="11">
    <location>
        <begin position="6"/>
        <end position="24"/>
    </location>
</feature>
<sequence>MMDYNFNLSLILFLNSCFMFSFYYKHILLTLISLEFMNIKFYYMTFIHHKFYISNNNILLSPCFMEFMVCESIMGLSLMIYMVRMTGNDYMKSLNLMKW</sequence>
<name>A0A0A6ZKN9_9HYME</name>
<evidence type="ECO:0000256" key="2">
    <source>
        <dbReference type="ARBA" id="ARBA00010519"/>
    </source>
</evidence>
<evidence type="ECO:0000256" key="5">
    <source>
        <dbReference type="ARBA" id="ARBA00022967"/>
    </source>
</evidence>
<evidence type="ECO:0000256" key="10">
    <source>
        <dbReference type="ARBA" id="ARBA00049551"/>
    </source>
</evidence>
<keyword evidence="7" id="KW-0520">NAD</keyword>
<keyword evidence="4 11" id="KW-0812">Transmembrane</keyword>
<feature type="transmembrane region" description="Helical" evidence="11">
    <location>
        <begin position="59"/>
        <end position="83"/>
    </location>
</feature>
<evidence type="ECO:0000256" key="9">
    <source>
        <dbReference type="ARBA" id="ARBA00031586"/>
    </source>
</evidence>
<protein>
    <recommendedName>
        <fullName evidence="3">NADH-ubiquinone oxidoreductase chain 4L</fullName>
    </recommendedName>
    <alternativeName>
        <fullName evidence="9">NADH dehydrogenase subunit 4L</fullName>
    </alternativeName>
</protein>
<dbReference type="Gene3D" id="1.10.287.3510">
    <property type="match status" value="1"/>
</dbReference>
<proteinExistence type="inferred from homology"/>
<keyword evidence="12" id="KW-0496">Mitochondrion</keyword>
<dbReference type="InterPro" id="IPR039428">
    <property type="entry name" value="NUOK/Mnh_C1-like"/>
</dbReference>
<geneLocation type="mitochondrion" evidence="12"/>
<comment type="subcellular location">
    <subcellularLocation>
        <location evidence="1">Membrane</location>
        <topology evidence="1">Multi-pass membrane protein</topology>
    </subcellularLocation>
</comment>
<organism evidence="12">
    <name type="scientific">Capitonius sp. QL-2013</name>
    <dbReference type="NCBI Taxonomy" id="1421593"/>
    <lineage>
        <taxon>Eukaryota</taxon>
        <taxon>Metazoa</taxon>
        <taxon>Ecdysozoa</taxon>
        <taxon>Arthropoda</taxon>
        <taxon>Hexapoda</taxon>
        <taxon>Insecta</taxon>
        <taxon>Pterygota</taxon>
        <taxon>Neoptera</taxon>
        <taxon>Endopterygota</taxon>
        <taxon>Hymenoptera</taxon>
        <taxon>Apocrita</taxon>
        <taxon>Ichneumonoidea</taxon>
        <taxon>Braconidae</taxon>
        <taxon>Cenocoeliinae</taxon>
        <taxon>Capitonius</taxon>
    </lineage>
</organism>
<dbReference type="AlphaFoldDB" id="A0A0A6ZKN9"/>
<evidence type="ECO:0000256" key="7">
    <source>
        <dbReference type="ARBA" id="ARBA00023027"/>
    </source>
</evidence>
<evidence type="ECO:0000256" key="6">
    <source>
        <dbReference type="ARBA" id="ARBA00022989"/>
    </source>
</evidence>
<reference evidence="12" key="1">
    <citation type="submission" date="2013-07" db="EMBL/GenBank/DDBJ databases">
        <title>The comparative mitochondrial genomes from Braconidae subfamilies and the phylogeny of the Hymenoptera.</title>
        <authorList>
            <person name="Li Q."/>
            <person name="Wei S.J."/>
            <person name="Chen X.X."/>
        </authorList>
    </citation>
    <scope>NUCLEOTIDE SEQUENCE</scope>
</reference>
<evidence type="ECO:0000256" key="3">
    <source>
        <dbReference type="ARBA" id="ARBA00016612"/>
    </source>
</evidence>
<dbReference type="EMBL" id="KF385869">
    <property type="protein sequence ID" value="AHA52484.1"/>
    <property type="molecule type" value="Genomic_DNA"/>
</dbReference>
<accession>A0A0A6ZKN9</accession>
<keyword evidence="6 11" id="KW-1133">Transmembrane helix</keyword>
<evidence type="ECO:0000256" key="4">
    <source>
        <dbReference type="ARBA" id="ARBA00022692"/>
    </source>
</evidence>
<dbReference type="GO" id="GO:0016020">
    <property type="term" value="C:membrane"/>
    <property type="evidence" value="ECO:0007669"/>
    <property type="project" value="UniProtKB-SubCell"/>
</dbReference>
<gene>
    <name evidence="12" type="primary">ND4L</name>
</gene>
<evidence type="ECO:0000313" key="12">
    <source>
        <dbReference type="EMBL" id="AHA52484.1"/>
    </source>
</evidence>
<dbReference type="Pfam" id="PF00420">
    <property type="entry name" value="Oxidored_q2"/>
    <property type="match status" value="1"/>
</dbReference>
<evidence type="ECO:0000256" key="8">
    <source>
        <dbReference type="ARBA" id="ARBA00023136"/>
    </source>
</evidence>
<evidence type="ECO:0000256" key="11">
    <source>
        <dbReference type="SAM" id="Phobius"/>
    </source>
</evidence>
<comment type="similarity">
    <text evidence="2">Belongs to the complex I subunit 4L family.</text>
</comment>